<organism evidence="2 3">
    <name type="scientific">Streptosporangium amethystogenes subsp. fukuiense</name>
    <dbReference type="NCBI Taxonomy" id="698418"/>
    <lineage>
        <taxon>Bacteria</taxon>
        <taxon>Bacillati</taxon>
        <taxon>Actinomycetota</taxon>
        <taxon>Actinomycetes</taxon>
        <taxon>Streptosporangiales</taxon>
        <taxon>Streptosporangiaceae</taxon>
        <taxon>Streptosporangium</taxon>
    </lineage>
</organism>
<feature type="region of interest" description="Disordered" evidence="1">
    <location>
        <begin position="1"/>
        <end position="52"/>
    </location>
</feature>
<keyword evidence="3" id="KW-1185">Reference proteome</keyword>
<gene>
    <name evidence="2" type="ORF">ACFQVD_24375</name>
</gene>
<name>A0ABW2T3M5_9ACTN</name>
<reference evidence="3" key="1">
    <citation type="journal article" date="2019" name="Int. J. Syst. Evol. Microbiol.">
        <title>The Global Catalogue of Microorganisms (GCM) 10K type strain sequencing project: providing services to taxonomists for standard genome sequencing and annotation.</title>
        <authorList>
            <consortium name="The Broad Institute Genomics Platform"/>
            <consortium name="The Broad Institute Genome Sequencing Center for Infectious Disease"/>
            <person name="Wu L."/>
            <person name="Ma J."/>
        </authorList>
    </citation>
    <scope>NUCLEOTIDE SEQUENCE [LARGE SCALE GENOMIC DNA]</scope>
    <source>
        <strain evidence="3">JCM 10083</strain>
    </source>
</reference>
<proteinExistence type="predicted"/>
<feature type="compositionally biased region" description="Low complexity" evidence="1">
    <location>
        <begin position="40"/>
        <end position="52"/>
    </location>
</feature>
<evidence type="ECO:0000256" key="1">
    <source>
        <dbReference type="SAM" id="MobiDB-lite"/>
    </source>
</evidence>
<evidence type="ECO:0000313" key="3">
    <source>
        <dbReference type="Proteomes" id="UP001596514"/>
    </source>
</evidence>
<evidence type="ECO:0000313" key="2">
    <source>
        <dbReference type="EMBL" id="MFC7603250.1"/>
    </source>
</evidence>
<dbReference type="Proteomes" id="UP001596514">
    <property type="component" value="Unassembled WGS sequence"/>
</dbReference>
<comment type="caution">
    <text evidence="2">The sequence shown here is derived from an EMBL/GenBank/DDBJ whole genome shotgun (WGS) entry which is preliminary data.</text>
</comment>
<sequence>MTVSGAAPGAGGPGQAGTAAGVTNAAPRGTVRVRPRADEAGPVAGAVSAAPP</sequence>
<dbReference type="RefSeq" id="WP_364147213.1">
    <property type="nucleotide sequence ID" value="NZ_JBHTEE010000001.1"/>
</dbReference>
<accession>A0ABW2T3M5</accession>
<dbReference type="EMBL" id="JBHTEE010000001">
    <property type="protein sequence ID" value="MFC7603250.1"/>
    <property type="molecule type" value="Genomic_DNA"/>
</dbReference>
<protein>
    <submittedName>
        <fullName evidence="2">Uncharacterized protein</fullName>
    </submittedName>
</protein>